<dbReference type="InterPro" id="IPR017853">
    <property type="entry name" value="GH"/>
</dbReference>
<accession>A0A5M9HV33</accession>
<evidence type="ECO:0000256" key="3">
    <source>
        <dbReference type="ARBA" id="ARBA00023295"/>
    </source>
</evidence>
<keyword evidence="6" id="KW-1185">Reference proteome</keyword>
<evidence type="ECO:0000256" key="2">
    <source>
        <dbReference type="ARBA" id="ARBA00022801"/>
    </source>
</evidence>
<evidence type="ECO:0000313" key="6">
    <source>
        <dbReference type="Proteomes" id="UP000322025"/>
    </source>
</evidence>
<dbReference type="Pfam" id="PF01229">
    <property type="entry name" value="Glyco_hydro_39"/>
    <property type="match status" value="1"/>
</dbReference>
<proteinExistence type="inferred from homology"/>
<comment type="caution">
    <text evidence="5">The sequence shown here is derived from an EMBL/GenBank/DDBJ whole genome shotgun (WGS) entry which is preliminary data.</text>
</comment>
<sequence>MEFNNRTVKIEILTESAPGDLTHSDIKLFFCLKGTTEIICGTEISLLVKEGIKLVNEREKHRYILKEDSLAAVFYINSAYISYITAKPSIRFQLDSSRPPEYDYGLLRSLLKRILAVHTWQRWQEKLKEQEYFCGLTELLLKNYAVWDFRNQQEDENSEDRTRMIIEFIHGNYNRQIGLGDLAEQFHLSVPYLSKYIKKNLYAGMTLLRDYLTENDKQMPEIGVETRVKCIIDAALSKNYTRIWEQLWNLGSAEELLRADVQRHILLMQKELGMKTVHIWGLFSEEMLIRLEKGENYNFSRIDQVLDFLVLHHMSPMIDLGFHPVELYSAGKTILYREKEKGYEEPEQYLSLIREFADHCVARYGEYETAGWQFEISKDDRLFLHGGASFFQMYESVSLIIRERIPEARVGGGAIFVYDDLSILKEFLSGWKSRRSYPDFLSVWVYPYELVLDDEKEKKLIVSGNPDYICSRISAVQNILKEYGNIPLYVTRWDISLSCRNYLNESCYRGASLIKNIVSCLGKAEVMSCFGSTDLLCDFYDTAESIFGGYGLITKDGIGKPAFYALRFLQNMGKYFVARDENYFISKDDRGNYYMIVFNCYRMDMLFYQNQKEDISAEEVERLFEKDTLEIQIVFRNMKKGKYHIKKSCLGSGKGNILDNWKQLGYGKRLEKDEVRYLSSVCIPKLEYEELEAKKDSLAVNASLCANEIQLYKIRYMGNTV</sequence>
<dbReference type="Proteomes" id="UP000322025">
    <property type="component" value="Unassembled WGS sequence"/>
</dbReference>
<comment type="similarity">
    <text evidence="1">Belongs to the glycosyl hydrolase 39 family.</text>
</comment>
<dbReference type="RefSeq" id="WP_150311255.1">
    <property type="nucleotide sequence ID" value="NZ_VMSO01000016.1"/>
</dbReference>
<dbReference type="Gene3D" id="1.10.10.60">
    <property type="entry name" value="Homeodomain-like"/>
    <property type="match status" value="1"/>
</dbReference>
<feature type="domain" description="Glycosyl hydrolases family 39 N-terminal catalytic" evidence="4">
    <location>
        <begin position="236"/>
        <end position="687"/>
    </location>
</feature>
<keyword evidence="2" id="KW-0378">Hydrolase</keyword>
<dbReference type="OrthoDB" id="9776971at2"/>
<protein>
    <recommendedName>
        <fullName evidence="4">Glycosyl hydrolases family 39 N-terminal catalytic domain-containing protein</fullName>
    </recommendedName>
</protein>
<dbReference type="Gene3D" id="3.20.20.80">
    <property type="entry name" value="Glycosidases"/>
    <property type="match status" value="1"/>
</dbReference>
<dbReference type="GO" id="GO:0016798">
    <property type="term" value="F:hydrolase activity, acting on glycosyl bonds"/>
    <property type="evidence" value="ECO:0007669"/>
    <property type="project" value="UniProtKB-KW"/>
</dbReference>
<organism evidence="5 6">
    <name type="scientific">Mediterraneibacter catenae</name>
    <dbReference type="NCBI Taxonomy" id="2594882"/>
    <lineage>
        <taxon>Bacteria</taxon>
        <taxon>Bacillati</taxon>
        <taxon>Bacillota</taxon>
        <taxon>Clostridia</taxon>
        <taxon>Lachnospirales</taxon>
        <taxon>Lachnospiraceae</taxon>
        <taxon>Mediterraneibacter</taxon>
    </lineage>
</organism>
<dbReference type="EMBL" id="VMSO01000016">
    <property type="protein sequence ID" value="KAA8500824.1"/>
    <property type="molecule type" value="Genomic_DNA"/>
</dbReference>
<evidence type="ECO:0000313" key="5">
    <source>
        <dbReference type="EMBL" id="KAA8500824.1"/>
    </source>
</evidence>
<gene>
    <name evidence="5" type="ORF">FNY66_11630</name>
</gene>
<dbReference type="InterPro" id="IPR049166">
    <property type="entry name" value="GH39_cat"/>
</dbReference>
<reference evidence="5" key="1">
    <citation type="submission" date="2019-07" db="EMBL/GenBank/DDBJ databases">
        <authorList>
            <person name="Wongkuna S."/>
            <person name="Scaria J."/>
        </authorList>
    </citation>
    <scope>NUCLEOTIDE SEQUENCE [LARGE SCALE GENOMIC DNA]</scope>
    <source>
        <strain evidence="5">SW178</strain>
    </source>
</reference>
<dbReference type="Gene3D" id="2.60.40.1500">
    <property type="entry name" value="Glycosyl hydrolase domain, family 39"/>
    <property type="match status" value="1"/>
</dbReference>
<dbReference type="AlphaFoldDB" id="A0A5M9HV33"/>
<dbReference type="SUPFAM" id="SSF51445">
    <property type="entry name" value="(Trans)glycosidases"/>
    <property type="match status" value="1"/>
</dbReference>
<evidence type="ECO:0000259" key="4">
    <source>
        <dbReference type="Pfam" id="PF01229"/>
    </source>
</evidence>
<evidence type="ECO:0000256" key="1">
    <source>
        <dbReference type="ARBA" id="ARBA00008875"/>
    </source>
</evidence>
<dbReference type="SUPFAM" id="SSF51011">
    <property type="entry name" value="Glycosyl hydrolase domain"/>
    <property type="match status" value="1"/>
</dbReference>
<name>A0A5M9HV33_9FIRM</name>
<keyword evidence="3" id="KW-0326">Glycosidase</keyword>